<dbReference type="EMBL" id="QGNW01000581">
    <property type="protein sequence ID" value="RVW67474.1"/>
    <property type="molecule type" value="Genomic_DNA"/>
</dbReference>
<gene>
    <name evidence="1" type="ORF">CK203_063028</name>
</gene>
<dbReference type="AlphaFoldDB" id="A0A438G5J1"/>
<evidence type="ECO:0000313" key="1">
    <source>
        <dbReference type="EMBL" id="RVW67474.1"/>
    </source>
</evidence>
<organism evidence="1 2">
    <name type="scientific">Vitis vinifera</name>
    <name type="common">Grape</name>
    <dbReference type="NCBI Taxonomy" id="29760"/>
    <lineage>
        <taxon>Eukaryota</taxon>
        <taxon>Viridiplantae</taxon>
        <taxon>Streptophyta</taxon>
        <taxon>Embryophyta</taxon>
        <taxon>Tracheophyta</taxon>
        <taxon>Spermatophyta</taxon>
        <taxon>Magnoliopsida</taxon>
        <taxon>eudicotyledons</taxon>
        <taxon>Gunneridae</taxon>
        <taxon>Pentapetalae</taxon>
        <taxon>rosids</taxon>
        <taxon>Vitales</taxon>
        <taxon>Vitaceae</taxon>
        <taxon>Viteae</taxon>
        <taxon>Vitis</taxon>
    </lineage>
</organism>
<proteinExistence type="predicted"/>
<evidence type="ECO:0000313" key="2">
    <source>
        <dbReference type="Proteomes" id="UP000288805"/>
    </source>
</evidence>
<reference evidence="1 2" key="1">
    <citation type="journal article" date="2018" name="PLoS Genet.">
        <title>Population sequencing reveals clonal diversity and ancestral inbreeding in the grapevine cultivar Chardonnay.</title>
        <authorList>
            <person name="Roach M.J."/>
            <person name="Johnson D.L."/>
            <person name="Bohlmann J."/>
            <person name="van Vuuren H.J."/>
            <person name="Jones S.J."/>
            <person name="Pretorius I.S."/>
            <person name="Schmidt S.A."/>
            <person name="Borneman A.R."/>
        </authorList>
    </citation>
    <scope>NUCLEOTIDE SEQUENCE [LARGE SCALE GENOMIC DNA]</scope>
    <source>
        <strain evidence="2">cv. Chardonnay</strain>
        <tissue evidence="1">Leaf</tissue>
    </source>
</reference>
<protein>
    <submittedName>
        <fullName evidence="1">Uncharacterized protein</fullName>
    </submittedName>
</protein>
<dbReference type="Proteomes" id="UP000288805">
    <property type="component" value="Unassembled WGS sequence"/>
</dbReference>
<accession>A0A438G5J1</accession>
<comment type="caution">
    <text evidence="1">The sequence shown here is derived from an EMBL/GenBank/DDBJ whole genome shotgun (WGS) entry which is preliminary data.</text>
</comment>
<sequence>MDFHPWASRAIPVFSFRLPEPSLSSHLGFQSHHYCLVQASRAITIVSFRLPEPSLSSHLGFQSHHYCLIQASRAITVFSFRLPEPSLSSHSGFQSHHCRFQSHHYCLVQASRAITIVSFRLPEPSLSSHLGFQSHHYCLVQASRAITVVSFRLPEPSLSSRLGFQSHYCPLASRAVTVVLFRLPELLFSSLAFRVSFLVWLLELLFSWFQCLESALSSRVTTLGVHIRWLYASCLHGFTFSLGFSSLRYLVLITYSSRSSHRAVSFRRVLVCAPRWFDHYSPLASIFKSLLETF</sequence>
<name>A0A438G5J1_VITVI</name>